<dbReference type="Proteomes" id="UP000020406">
    <property type="component" value="Unassembled WGS sequence"/>
</dbReference>
<name>Z9JIK6_9GAMM</name>
<organism evidence="1 2">
    <name type="scientific">Xylella taiwanensis</name>
    <dbReference type="NCBI Taxonomy" id="1444770"/>
    <lineage>
        <taxon>Bacteria</taxon>
        <taxon>Pseudomonadati</taxon>
        <taxon>Pseudomonadota</taxon>
        <taxon>Gammaproteobacteria</taxon>
        <taxon>Lysobacterales</taxon>
        <taxon>Lysobacteraceae</taxon>
        <taxon>Xylella</taxon>
    </lineage>
</organism>
<dbReference type="EMBL" id="JDSQ01000009">
    <property type="protein sequence ID" value="EWS78240.1"/>
    <property type="molecule type" value="Genomic_DNA"/>
</dbReference>
<evidence type="ECO:0000313" key="1">
    <source>
        <dbReference type="EMBL" id="EWS78240.1"/>
    </source>
</evidence>
<comment type="caution">
    <text evidence="1">The sequence shown here is derived from an EMBL/GenBank/DDBJ whole genome shotgun (WGS) entry which is preliminary data.</text>
</comment>
<protein>
    <submittedName>
        <fullName evidence="1">Uncharacterized protein</fullName>
    </submittedName>
</protein>
<sequence>MHGLLNHIPTRSNDATLCIVQNAADMTVQTASLVGIPLQHHKTVVDAPTFTLTRAPDIQRHRMLHHYGTCPIMYL</sequence>
<dbReference type="KEGG" id="xtw:AB672_07225"/>
<evidence type="ECO:0000313" key="2">
    <source>
        <dbReference type="Proteomes" id="UP000020406"/>
    </source>
</evidence>
<proteinExistence type="predicted"/>
<dbReference type="AlphaFoldDB" id="Z9JIK6"/>
<accession>Z9JIK6</accession>
<reference evidence="1 2" key="1">
    <citation type="journal article" date="2014" name="Genome Announc.">
        <title>Draft Genome Sequence of Xylella fastidiosa Pear Leaf Scorch Strain in Taiwan.</title>
        <authorList>
            <person name="Su C.C."/>
            <person name="Deng W.L."/>
            <person name="Jan F.J."/>
            <person name="Chang C.J."/>
            <person name="Huang H."/>
            <person name="Chen J."/>
        </authorList>
    </citation>
    <scope>NUCLEOTIDE SEQUENCE [LARGE SCALE GENOMIC DNA]</scope>
    <source>
        <strain evidence="1 2">PLS229</strain>
    </source>
</reference>
<gene>
    <name evidence="1" type="ORF">AF72_06970</name>
</gene>